<organism evidence="2 3">
    <name type="scientific">Armillaria borealis</name>
    <dbReference type="NCBI Taxonomy" id="47425"/>
    <lineage>
        <taxon>Eukaryota</taxon>
        <taxon>Fungi</taxon>
        <taxon>Dikarya</taxon>
        <taxon>Basidiomycota</taxon>
        <taxon>Agaricomycotina</taxon>
        <taxon>Agaricomycetes</taxon>
        <taxon>Agaricomycetidae</taxon>
        <taxon>Agaricales</taxon>
        <taxon>Marasmiineae</taxon>
        <taxon>Physalacriaceae</taxon>
        <taxon>Armillaria</taxon>
    </lineage>
</organism>
<feature type="region of interest" description="Disordered" evidence="1">
    <location>
        <begin position="740"/>
        <end position="762"/>
    </location>
</feature>
<dbReference type="InterPro" id="IPR012337">
    <property type="entry name" value="RNaseH-like_sf"/>
</dbReference>
<evidence type="ECO:0000256" key="1">
    <source>
        <dbReference type="SAM" id="MobiDB-lite"/>
    </source>
</evidence>
<gene>
    <name evidence="2" type="ORF">EV421DRAFT_1893041</name>
</gene>
<protein>
    <submittedName>
        <fullName evidence="2">Ribonuclease H-like domain-containing protein</fullName>
    </submittedName>
</protein>
<feature type="compositionally biased region" description="Acidic residues" evidence="1">
    <location>
        <begin position="747"/>
        <end position="762"/>
    </location>
</feature>
<reference evidence="2" key="1">
    <citation type="submission" date="2023-06" db="EMBL/GenBank/DDBJ databases">
        <authorList>
            <consortium name="Lawrence Berkeley National Laboratory"/>
            <person name="Ahrendt S."/>
            <person name="Sahu N."/>
            <person name="Indic B."/>
            <person name="Wong-Bajracharya J."/>
            <person name="Merenyi Z."/>
            <person name="Ke H.-M."/>
            <person name="Monk M."/>
            <person name="Kocsube S."/>
            <person name="Drula E."/>
            <person name="Lipzen A."/>
            <person name="Balint B."/>
            <person name="Henrissat B."/>
            <person name="Andreopoulos B."/>
            <person name="Martin F.M."/>
            <person name="Harder C.B."/>
            <person name="Rigling D."/>
            <person name="Ford K.L."/>
            <person name="Foster G.D."/>
            <person name="Pangilinan J."/>
            <person name="Papanicolaou A."/>
            <person name="Barry K."/>
            <person name="LaButti K."/>
            <person name="Viragh M."/>
            <person name="Koriabine M."/>
            <person name="Yan M."/>
            <person name="Riley R."/>
            <person name="Champramary S."/>
            <person name="Plett K.L."/>
            <person name="Tsai I.J."/>
            <person name="Slot J."/>
            <person name="Sipos G."/>
            <person name="Plett J."/>
            <person name="Nagy L.G."/>
            <person name="Grigoriev I.V."/>
        </authorList>
    </citation>
    <scope>NUCLEOTIDE SEQUENCE</scope>
    <source>
        <strain evidence="2">FPL87.14</strain>
    </source>
</reference>
<dbReference type="SUPFAM" id="SSF53098">
    <property type="entry name" value="Ribonuclease H-like"/>
    <property type="match status" value="1"/>
</dbReference>
<comment type="caution">
    <text evidence="2">The sequence shown here is derived from an EMBL/GenBank/DDBJ whole genome shotgun (WGS) entry which is preliminary data.</text>
</comment>
<sequence length="762" mass="86331">MLNLGPLWKFFHRRSKQNSAQYKAYCIACIKHHRPSNIPVDVDVEPLIDDAFQALWNAENWFKTACETAGSKQGEKGAMSHHILQECLYALKEAKAAAKKARGEHAAATDGDDEGNGSDSNMPRGKKRKLTSAVKRNFMQSELKVFKGINIPFMKEQTEVVKVQFLHATISANLPYRWTSDPEVIKLFLLFRSTADHVIPEQRAIASRLLNTASETVETKLKEKLNSHKKDDHRNLVTGVNVSLYLVDLAEINKDKKDGVSMCAAFKAMIAKVEHIYGCLVCVLVTDNDGGSHNGRDRVGNECPWLFVPPCCAHQFQLTLGDYFKKNPDGALIAGQATKLIGWILNHMKVRVIFDETQAAMNKGVVLTYLVANLTRWMTHYIAFNHLLLLKAPLQSAAYMKRDKIVMAQVGAEKRAREREWMTDMANMQCDHIEDPWFWAGLQTVIKDIEPLCYSTNINQSDKTRPNQVLLTFAGLFLHFAQHADRHLSAGMKKRIEKRWKALDQPMFVFALILNPYERLESFGEGADVNVFTLNTTFIELYKRVQSRPPPEPLSPEALADLEGRKQEKEKQASSAFLQEIFWQTHGDDPNKVWENLHATPEVTELAELALLLLGMVVNQAGNERDFSDLKIKQTRLHNCLAIPKLEKMSKVGANIRSDHIAQGLVESWEKRQNHEIDHVQSLLAVPRYADIIDGPDDELESWRERKKGRLPQGKMSHSLQERLSRQQFDHETLLMELLAAEHSGEEPDDGALEGSGDDFEG</sequence>
<evidence type="ECO:0000313" key="2">
    <source>
        <dbReference type="EMBL" id="KAK0432830.1"/>
    </source>
</evidence>
<keyword evidence="3" id="KW-1185">Reference proteome</keyword>
<name>A0AA39MGP6_9AGAR</name>
<dbReference type="EMBL" id="JAUEPT010000088">
    <property type="protein sequence ID" value="KAK0432830.1"/>
    <property type="molecule type" value="Genomic_DNA"/>
</dbReference>
<evidence type="ECO:0000313" key="3">
    <source>
        <dbReference type="Proteomes" id="UP001175226"/>
    </source>
</evidence>
<proteinExistence type="predicted"/>
<accession>A0AA39MGP6</accession>
<feature type="region of interest" description="Disordered" evidence="1">
    <location>
        <begin position="101"/>
        <end position="131"/>
    </location>
</feature>
<dbReference type="AlphaFoldDB" id="A0AA39MGP6"/>
<dbReference type="Proteomes" id="UP001175226">
    <property type="component" value="Unassembled WGS sequence"/>
</dbReference>